<dbReference type="Pfam" id="PF16868">
    <property type="entry name" value="NMT1_3"/>
    <property type="match status" value="1"/>
</dbReference>
<dbReference type="Gene3D" id="3.40.190.10">
    <property type="entry name" value="Periplasmic binding protein-like II"/>
    <property type="match status" value="2"/>
</dbReference>
<gene>
    <name evidence="2" type="ORF">DL237_10725</name>
</gene>
<dbReference type="NCBIfam" id="TIGR02122">
    <property type="entry name" value="TRAP_TAXI"/>
    <property type="match status" value="1"/>
</dbReference>
<dbReference type="PANTHER" id="PTHR42941">
    <property type="entry name" value="SLL1037 PROTEIN"/>
    <property type="match status" value="1"/>
</dbReference>
<keyword evidence="3" id="KW-1185">Reference proteome</keyword>
<proteinExistence type="predicted"/>
<dbReference type="Proteomes" id="UP000265848">
    <property type="component" value="Unassembled WGS sequence"/>
</dbReference>
<dbReference type="AlphaFoldDB" id="A0A399J0E3"/>
<evidence type="ECO:0000313" key="3">
    <source>
        <dbReference type="Proteomes" id="UP000265848"/>
    </source>
</evidence>
<name>A0A399J0E3_9RHOB</name>
<protein>
    <submittedName>
        <fullName evidence="2">TAXI family TRAP transporter solute-binding subunit</fullName>
    </submittedName>
</protein>
<dbReference type="SUPFAM" id="SSF53850">
    <property type="entry name" value="Periplasmic binding protein-like II"/>
    <property type="match status" value="1"/>
</dbReference>
<dbReference type="InterPro" id="IPR011852">
    <property type="entry name" value="TRAP_TAXI"/>
</dbReference>
<dbReference type="RefSeq" id="WP_119399065.1">
    <property type="nucleotide sequence ID" value="NZ_QWJJ01000008.1"/>
</dbReference>
<accession>A0A399J0E3</accession>
<feature type="signal peptide" evidence="1">
    <location>
        <begin position="1"/>
        <end position="24"/>
    </location>
</feature>
<dbReference type="EMBL" id="QWJJ01000008">
    <property type="protein sequence ID" value="RII38720.1"/>
    <property type="molecule type" value="Genomic_DNA"/>
</dbReference>
<dbReference type="PANTHER" id="PTHR42941:SF1">
    <property type="entry name" value="SLL1037 PROTEIN"/>
    <property type="match status" value="1"/>
</dbReference>
<reference evidence="2 3" key="1">
    <citation type="submission" date="2018-08" db="EMBL/GenBank/DDBJ databases">
        <title>Pseudooceanicola sediminis CY03 in the family Rhodobacteracea.</title>
        <authorList>
            <person name="Zhang Y.-J."/>
        </authorList>
    </citation>
    <scope>NUCLEOTIDE SEQUENCE [LARGE SCALE GENOMIC DNA]</scope>
    <source>
        <strain evidence="2 3">CY03</strain>
    </source>
</reference>
<feature type="chain" id="PRO_5017411935" evidence="1">
    <location>
        <begin position="25"/>
        <end position="331"/>
    </location>
</feature>
<dbReference type="OrthoDB" id="9776669at2"/>
<keyword evidence="1" id="KW-0732">Signal</keyword>
<sequence>MFGRKFAIGCLAASVLAFATPVLAQGRITIGTNPQGTLYYTIGGGIAAALQTALSRNVTVQPYTGSSVYIPLIAADEVTVGLNSSIDVGSWYRGEYDNPPMTNMRVLARLWPLRQAFAVRADSGMTEVADLTGKRVVTALSSQAATGRVNEAMLKAGGLELDAVEGVTVSGLSQGMDGLTEGTLDASGIAVGIPLTQQANATIPGGIRYLSITGEAATDAAIDAIYPGVYLMQVDPSPRMPEVTEPVTVAAYDVFLTTSASLSDDDASAILSALYDALPQLTADYPAMGAARQEKMADPSNTVPYHPAAVRFFKEKGIWSETNDAHEATFE</sequence>
<organism evidence="2 3">
    <name type="scientific">Pseudooceanicola sediminis</name>
    <dbReference type="NCBI Taxonomy" id="2211117"/>
    <lineage>
        <taxon>Bacteria</taxon>
        <taxon>Pseudomonadati</taxon>
        <taxon>Pseudomonadota</taxon>
        <taxon>Alphaproteobacteria</taxon>
        <taxon>Rhodobacterales</taxon>
        <taxon>Paracoccaceae</taxon>
        <taxon>Pseudooceanicola</taxon>
    </lineage>
</organism>
<comment type="caution">
    <text evidence="2">The sequence shown here is derived from an EMBL/GenBank/DDBJ whole genome shotgun (WGS) entry which is preliminary data.</text>
</comment>
<evidence type="ECO:0000256" key="1">
    <source>
        <dbReference type="SAM" id="SignalP"/>
    </source>
</evidence>
<evidence type="ECO:0000313" key="2">
    <source>
        <dbReference type="EMBL" id="RII38720.1"/>
    </source>
</evidence>